<evidence type="ECO:0000313" key="3">
    <source>
        <dbReference type="Proteomes" id="UP000076408"/>
    </source>
</evidence>
<reference evidence="3" key="1">
    <citation type="journal article" date="2014" name="Genome Biol.">
        <title>Genome analysis of a major urban malaria vector mosquito, Anopheles stephensi.</title>
        <authorList>
            <person name="Jiang X."/>
            <person name="Peery A."/>
            <person name="Hall A.B."/>
            <person name="Sharma A."/>
            <person name="Chen X.G."/>
            <person name="Waterhouse R.M."/>
            <person name="Komissarov A."/>
            <person name="Riehle M.M."/>
            <person name="Shouche Y."/>
            <person name="Sharakhova M.V."/>
            <person name="Lawson D."/>
            <person name="Pakpour N."/>
            <person name="Arensburger P."/>
            <person name="Davidson V.L."/>
            <person name="Eiglmeier K."/>
            <person name="Emrich S."/>
            <person name="George P."/>
            <person name="Kennedy R.C."/>
            <person name="Mane S.P."/>
            <person name="Maslen G."/>
            <person name="Oringanje C."/>
            <person name="Qi Y."/>
            <person name="Settlage R."/>
            <person name="Tojo M."/>
            <person name="Tubio J.M."/>
            <person name="Unger M.F."/>
            <person name="Wang B."/>
            <person name="Vernick K.D."/>
            <person name="Ribeiro J.M."/>
            <person name="James A.A."/>
            <person name="Michel K."/>
            <person name="Riehle M.A."/>
            <person name="Luckhart S."/>
            <person name="Sharakhov I.V."/>
            <person name="Tu Z."/>
        </authorList>
    </citation>
    <scope>NUCLEOTIDE SEQUENCE [LARGE SCALE GENOMIC DNA]</scope>
    <source>
        <strain evidence="3">Indian</strain>
    </source>
</reference>
<dbReference type="EnsemblMetazoa" id="ASTEI10948-RA">
    <property type="protein sequence ID" value="ASTEI10948-PA"/>
    <property type="gene ID" value="ASTEI10948"/>
</dbReference>
<evidence type="ECO:0000256" key="1">
    <source>
        <dbReference type="SAM" id="Coils"/>
    </source>
</evidence>
<keyword evidence="3" id="KW-1185">Reference proteome</keyword>
<dbReference type="Proteomes" id="UP000076408">
    <property type="component" value="Unassembled WGS sequence"/>
</dbReference>
<keyword evidence="1" id="KW-0175">Coiled coil</keyword>
<evidence type="ECO:0000313" key="2">
    <source>
        <dbReference type="EnsemblMetazoa" id="ASTEI10948-PA"/>
    </source>
</evidence>
<dbReference type="VEuPathDB" id="VectorBase:ASTE003821"/>
<accession>A0A182YR62</accession>
<sequence length="103" mass="12148">MHAVKSKFEVASNMVIDLSEELEQVVTKSARKKVQIHQKNENQLKIQESIIEKIKADVELSVSNAPIMFDEQDLTRIKQNWENEEKQYQTELETLQHKLMCYE</sequence>
<protein>
    <submittedName>
        <fullName evidence="2">Uncharacterized protein</fullName>
    </submittedName>
</protein>
<dbReference type="VEuPathDB" id="VectorBase:ASTEI10948"/>
<reference evidence="2" key="2">
    <citation type="submission" date="2020-05" db="UniProtKB">
        <authorList>
            <consortium name="EnsemblMetazoa"/>
        </authorList>
    </citation>
    <scope>IDENTIFICATION</scope>
    <source>
        <strain evidence="2">Indian</strain>
    </source>
</reference>
<organism evidence="2 3">
    <name type="scientific">Anopheles stephensi</name>
    <name type="common">Indo-Pakistan malaria mosquito</name>
    <dbReference type="NCBI Taxonomy" id="30069"/>
    <lineage>
        <taxon>Eukaryota</taxon>
        <taxon>Metazoa</taxon>
        <taxon>Ecdysozoa</taxon>
        <taxon>Arthropoda</taxon>
        <taxon>Hexapoda</taxon>
        <taxon>Insecta</taxon>
        <taxon>Pterygota</taxon>
        <taxon>Neoptera</taxon>
        <taxon>Endopterygota</taxon>
        <taxon>Diptera</taxon>
        <taxon>Nematocera</taxon>
        <taxon>Culicoidea</taxon>
        <taxon>Culicidae</taxon>
        <taxon>Anophelinae</taxon>
        <taxon>Anopheles</taxon>
    </lineage>
</organism>
<feature type="coiled-coil region" evidence="1">
    <location>
        <begin position="71"/>
        <end position="98"/>
    </location>
</feature>
<proteinExistence type="predicted"/>
<dbReference type="AlphaFoldDB" id="A0A182YR62"/>
<name>A0A182YR62_ANOST</name>